<feature type="compositionally biased region" description="Basic and acidic residues" evidence="1">
    <location>
        <begin position="937"/>
        <end position="957"/>
    </location>
</feature>
<feature type="region of interest" description="Disordered" evidence="1">
    <location>
        <begin position="814"/>
        <end position="1128"/>
    </location>
</feature>
<dbReference type="EMBL" id="CABVLU010000003">
    <property type="protein sequence ID" value="VVT54309.1"/>
    <property type="molecule type" value="Genomic_DNA"/>
</dbReference>
<evidence type="ECO:0000313" key="3">
    <source>
        <dbReference type="Proteomes" id="UP000398389"/>
    </source>
</evidence>
<dbReference type="Proteomes" id="UP000398389">
    <property type="component" value="Unassembled WGS sequence"/>
</dbReference>
<dbReference type="GeneID" id="43582826"/>
<dbReference type="OrthoDB" id="4094030at2759"/>
<feature type="compositionally biased region" description="Polar residues" evidence="1">
    <location>
        <begin position="119"/>
        <end position="133"/>
    </location>
</feature>
<feature type="region of interest" description="Disordered" evidence="1">
    <location>
        <begin position="1334"/>
        <end position="1434"/>
    </location>
</feature>
<reference evidence="2 3" key="1">
    <citation type="submission" date="2019-09" db="EMBL/GenBank/DDBJ databases">
        <authorList>
            <person name="Brejova B."/>
        </authorList>
    </citation>
    <scope>NUCLEOTIDE SEQUENCE [LARGE SCALE GENOMIC DNA]</scope>
</reference>
<feature type="compositionally biased region" description="Basic and acidic residues" evidence="1">
    <location>
        <begin position="371"/>
        <end position="385"/>
    </location>
</feature>
<feature type="compositionally biased region" description="Basic and acidic residues" evidence="1">
    <location>
        <begin position="1159"/>
        <end position="1171"/>
    </location>
</feature>
<feature type="region of interest" description="Disordered" evidence="1">
    <location>
        <begin position="1150"/>
        <end position="1171"/>
    </location>
</feature>
<feature type="region of interest" description="Disordered" evidence="1">
    <location>
        <begin position="25"/>
        <end position="133"/>
    </location>
</feature>
<feature type="compositionally biased region" description="Acidic residues" evidence="1">
    <location>
        <begin position="1383"/>
        <end position="1392"/>
    </location>
</feature>
<feature type="compositionally biased region" description="Basic and acidic residues" evidence="1">
    <location>
        <begin position="915"/>
        <end position="929"/>
    </location>
</feature>
<feature type="compositionally biased region" description="Acidic residues" evidence="1">
    <location>
        <begin position="860"/>
        <end position="896"/>
    </location>
</feature>
<feature type="compositionally biased region" description="Low complexity" evidence="1">
    <location>
        <begin position="359"/>
        <end position="370"/>
    </location>
</feature>
<gene>
    <name evidence="2" type="ORF">SAPINGB_P004011</name>
</gene>
<feature type="compositionally biased region" description="Polar residues" evidence="1">
    <location>
        <begin position="25"/>
        <end position="37"/>
    </location>
</feature>
<feature type="compositionally biased region" description="Low complexity" evidence="1">
    <location>
        <begin position="508"/>
        <end position="521"/>
    </location>
</feature>
<keyword evidence="3" id="KW-1185">Reference proteome</keyword>
<feature type="compositionally biased region" description="Polar residues" evidence="1">
    <location>
        <begin position="1417"/>
        <end position="1434"/>
    </location>
</feature>
<organism evidence="2 3">
    <name type="scientific">Magnusiomyces paraingens</name>
    <dbReference type="NCBI Taxonomy" id="2606893"/>
    <lineage>
        <taxon>Eukaryota</taxon>
        <taxon>Fungi</taxon>
        <taxon>Dikarya</taxon>
        <taxon>Ascomycota</taxon>
        <taxon>Saccharomycotina</taxon>
        <taxon>Dipodascomycetes</taxon>
        <taxon>Dipodascales</taxon>
        <taxon>Dipodascaceae</taxon>
        <taxon>Magnusiomyces</taxon>
    </lineage>
</organism>
<feature type="compositionally biased region" description="Polar residues" evidence="1">
    <location>
        <begin position="313"/>
        <end position="358"/>
    </location>
</feature>
<feature type="region of interest" description="Disordered" evidence="1">
    <location>
        <begin position="312"/>
        <end position="389"/>
    </location>
</feature>
<feature type="compositionally biased region" description="Basic residues" evidence="1">
    <location>
        <begin position="971"/>
        <end position="993"/>
    </location>
</feature>
<feature type="compositionally biased region" description="Acidic residues" evidence="1">
    <location>
        <begin position="1092"/>
        <end position="1123"/>
    </location>
</feature>
<feature type="compositionally biased region" description="Basic and acidic residues" evidence="1">
    <location>
        <begin position="1023"/>
        <end position="1039"/>
    </location>
</feature>
<evidence type="ECO:0000313" key="2">
    <source>
        <dbReference type="EMBL" id="VVT54309.1"/>
    </source>
</evidence>
<feature type="compositionally biased region" description="Basic residues" evidence="1">
    <location>
        <begin position="1401"/>
        <end position="1410"/>
    </location>
</feature>
<name>A0A5E8BUI1_9ASCO</name>
<feature type="region of interest" description="Disordered" evidence="1">
    <location>
        <begin position="1"/>
        <end position="20"/>
    </location>
</feature>
<feature type="compositionally biased region" description="Low complexity" evidence="1">
    <location>
        <begin position="48"/>
        <end position="67"/>
    </location>
</feature>
<dbReference type="RefSeq" id="XP_031854617.1">
    <property type="nucleotide sequence ID" value="XM_031998726.1"/>
</dbReference>
<feature type="compositionally biased region" description="Polar residues" evidence="1">
    <location>
        <begin position="829"/>
        <end position="838"/>
    </location>
</feature>
<feature type="region of interest" description="Disordered" evidence="1">
    <location>
        <begin position="496"/>
        <end position="521"/>
    </location>
</feature>
<proteinExistence type="predicted"/>
<sequence length="1434" mass="157222">MSDQETPTRSPKRRGSGALDTLKNALSMSPSSRQKLSLAQLPTGPTTSEQVSQKQQQQDHLQLEDYQSSFENFESMRMSPGSPHMAPINTNIPVAASPPIKTPVSATSSPSKSHIYPEYSTSPSKSIKSATSQYHTSPSAAAAALASSSNAHVKSGRIRIVDSPAVMPAVPMVVGSAATVVPYVASEDSGDDEAEISGISAADLNDNNAAEHSYYNFQAHDAVAAQSAQYYYGDETSSAAKNGMTFSPSQDSISSNFSDVIESYNDTPSDALFHSPTYALTQGNSAAIAPFVASSVGATTFTHPDMQHFESAGTIQHGTPSDSSSSYVHVGNERSNSIESSFHNLSVGSSPSVGTNTNQEKQQQQQQQQQELEHEHEHEHEHDELLPESNLRSVPDLLAAHKQRQSMNNYQSNIDYEFQQHMQPHDETAYHTGLESHEAYGDQASSIMSGETSSFYPEDERLNVPIPAPATPNTNLSHDPQHILQKYHPKHGSFASSMHPPVHGGAGHSYSASTSSSVSGRRYLNAPDPNSPARTSIISTASSAILDSSGGIPNLSESSNVSLNNLSRNGSGSSHGNMHRSQDMAMSDPNGINDLHHDNMSIYSTVSTGTIKNGLAHSAGDLVDNDVVVPPGGHVAPLNLGDDDPNNAGQQLFTRTNELLMNRQASGGKTGVATVSVEDKFKNEHIRAPVIIDDITGDPLVFYPAPIPVQLKLPPLLSKRNQELRAAAMLKARQGDRMVMPRGAGLTRISSKAIAKKNRPKTFMIPPPPVWNVDPTVMPDAVMKHKRTTSSGSSIMLDRRRSSSRLSMLTMDTDVLPIDGKSHHRRKSSTGTLGTIVTSRHKRKESQGSIGTEIARTEESDFDSDSDSDSDSDFDDDDDDDDDETDTETESETEDNLEVKDENQEMDGVENDANGENKIRLVVVNKDEVKDEDEEVNENREANNEEVHSEGEFHQDEVEQVEGQELGDSLKKKKKKKKSKKARKARKARRARKAAAAAAAAAIASEAESAVPNSNEEPIEGEIVDREVVPGEENVKDEPVQASEEQQLQQTEDSEDADKVIKLDALNVPKQRKSKRMSTVSKISYIDGGRDDWDDDYEEEEYESQGEEEGEDVDEDDDDEGEYDNGFWHYLNDEVVSDCATLPSDEEYQEDMLDDDSETEKNKTEAEREAERLGMGNMNIDDFAFTSFNPNSAVTDRGLLAGSLSYSSGLYPAVGVQPRSLIEELEIRKAERKARVQKVYYDINTGNAIAADMYGRQAPDPDQLIRYPNSEHPLNERMNKSLLELQQIAQKDYRGELQHRRRIQDLKDAERQAYVYGGFNGSKAMLNHMGLLQAPASEEPENPNETLKERRERLKRKKQEERRKMEALMASIESGVSMPGEGGIEDDEEEPPGETLAERRARIKKKKRAARAALESNGEQQSLLGTESILSSAA</sequence>
<protein>
    <submittedName>
        <fullName evidence="2">Uncharacterized protein</fullName>
    </submittedName>
</protein>
<accession>A0A5E8BUI1</accession>
<feature type="compositionally biased region" description="Basic and acidic residues" evidence="1">
    <location>
        <begin position="1346"/>
        <end position="1366"/>
    </location>
</feature>
<evidence type="ECO:0000256" key="1">
    <source>
        <dbReference type="SAM" id="MobiDB-lite"/>
    </source>
</evidence>